<dbReference type="Proteomes" id="UP001055117">
    <property type="component" value="Unassembled WGS sequence"/>
</dbReference>
<dbReference type="RefSeq" id="WP_238273068.1">
    <property type="nucleotide sequence ID" value="NZ_BPQG01000089.1"/>
</dbReference>
<evidence type="ECO:0000313" key="3">
    <source>
        <dbReference type="EMBL" id="GJD46769.1"/>
    </source>
</evidence>
<feature type="domain" description="Antitoxin-like ribbon-helix-helix" evidence="2">
    <location>
        <begin position="64"/>
        <end position="113"/>
    </location>
</feature>
<dbReference type="Pfam" id="PF20605">
    <property type="entry name" value="Antitox_RHH"/>
    <property type="match status" value="1"/>
</dbReference>
<gene>
    <name evidence="3" type="ORF">AFCDBAGC_4653</name>
</gene>
<keyword evidence="4" id="KW-1185">Reference proteome</keyword>
<evidence type="ECO:0000256" key="1">
    <source>
        <dbReference type="SAM" id="MobiDB-lite"/>
    </source>
</evidence>
<reference evidence="3 4" key="1">
    <citation type="journal article" date="2021" name="Front. Microbiol.">
        <title>Comprehensive Comparative Genomics and Phenotyping of Methylobacterium Species.</title>
        <authorList>
            <person name="Alessa O."/>
            <person name="Ogura Y."/>
            <person name="Fujitani Y."/>
            <person name="Takami H."/>
            <person name="Hayashi T."/>
            <person name="Sahin N."/>
            <person name="Tani A."/>
        </authorList>
    </citation>
    <scope>NUCLEOTIDE SEQUENCE [LARGE SCALE GENOMIC DNA]</scope>
    <source>
        <strain evidence="3 4">DSM 23679</strain>
    </source>
</reference>
<sequence length="117" mass="12716">MSAAPRFSLRAAVTDSVSTGRRDELPEAVEVNPALEATSPPAARRRAAKAVVAEPAKTKRPTTREGARGITVWVEPEVYRMIKLVGLDADMTTQDVMMEAIDDLLAKKGKGRIARTR</sequence>
<name>A0ABQ4QNI4_9HYPH</name>
<organism evidence="3 4">
    <name type="scientific">Methylobacterium cerastii</name>
    <dbReference type="NCBI Taxonomy" id="932741"/>
    <lineage>
        <taxon>Bacteria</taxon>
        <taxon>Pseudomonadati</taxon>
        <taxon>Pseudomonadota</taxon>
        <taxon>Alphaproteobacteria</taxon>
        <taxon>Hyphomicrobiales</taxon>
        <taxon>Methylobacteriaceae</taxon>
        <taxon>Methylobacterium</taxon>
    </lineage>
</organism>
<evidence type="ECO:0000313" key="4">
    <source>
        <dbReference type="Proteomes" id="UP001055117"/>
    </source>
</evidence>
<comment type="caution">
    <text evidence="3">The sequence shown here is derived from an EMBL/GenBank/DDBJ whole genome shotgun (WGS) entry which is preliminary data.</text>
</comment>
<dbReference type="EMBL" id="BPQG01000089">
    <property type="protein sequence ID" value="GJD46769.1"/>
    <property type="molecule type" value="Genomic_DNA"/>
</dbReference>
<proteinExistence type="predicted"/>
<feature type="region of interest" description="Disordered" evidence="1">
    <location>
        <begin position="1"/>
        <end position="24"/>
    </location>
</feature>
<protein>
    <recommendedName>
        <fullName evidence="2">Antitoxin-like ribbon-helix-helix domain-containing protein</fullName>
    </recommendedName>
</protein>
<dbReference type="InterPro" id="IPR046765">
    <property type="entry name" value="Antitox_RHH"/>
</dbReference>
<accession>A0ABQ4QNI4</accession>
<evidence type="ECO:0000259" key="2">
    <source>
        <dbReference type="Pfam" id="PF20605"/>
    </source>
</evidence>
<feature type="region of interest" description="Disordered" evidence="1">
    <location>
        <begin position="37"/>
        <end position="65"/>
    </location>
</feature>